<evidence type="ECO:0000313" key="3">
    <source>
        <dbReference type="Proteomes" id="UP001139263"/>
    </source>
</evidence>
<gene>
    <name evidence="2" type="ORF">MM817_01304</name>
</gene>
<name>A0A9X1V8U2_9BACL</name>
<proteinExistence type="predicted"/>
<evidence type="ECO:0000259" key="1">
    <source>
        <dbReference type="Pfam" id="PF13649"/>
    </source>
</evidence>
<protein>
    <recommendedName>
        <fullName evidence="1">Methyltransferase domain-containing protein</fullName>
    </recommendedName>
</protein>
<reference evidence="2" key="1">
    <citation type="submission" date="2022-03" db="EMBL/GenBank/DDBJ databases">
        <title>Draft Genome Sequence of Firmicute Strain S0AB, a Heterotrophic Iron/Sulfur-Oxidizing Extreme Acidophile.</title>
        <authorList>
            <person name="Vergara E."/>
            <person name="Pakostova E."/>
            <person name="Johnson D.B."/>
            <person name="Holmes D.S."/>
        </authorList>
    </citation>
    <scope>NUCLEOTIDE SEQUENCE</scope>
    <source>
        <strain evidence="2">S0AB</strain>
    </source>
</reference>
<comment type="caution">
    <text evidence="2">The sequence shown here is derived from an EMBL/GenBank/DDBJ whole genome shotgun (WGS) entry which is preliminary data.</text>
</comment>
<sequence length="99" mass="10929">MENKWNAEHYDDKLAFVSEFGKGIVSLLQPKTGENILDLGCGTGDLSNEIAAYGVSVVGIDLSELLIRQVQSKYPNLLFEVEGGIALCNKWSYKIVHLI</sequence>
<dbReference type="InterPro" id="IPR029063">
    <property type="entry name" value="SAM-dependent_MTases_sf"/>
</dbReference>
<evidence type="ECO:0000313" key="2">
    <source>
        <dbReference type="EMBL" id="MCI0183034.1"/>
    </source>
</evidence>
<accession>A0A9X1V8U2</accession>
<dbReference type="Proteomes" id="UP001139263">
    <property type="component" value="Unassembled WGS sequence"/>
</dbReference>
<dbReference type="InterPro" id="IPR041698">
    <property type="entry name" value="Methyltransf_25"/>
</dbReference>
<feature type="domain" description="Methyltransferase" evidence="1">
    <location>
        <begin position="36"/>
        <end position="77"/>
    </location>
</feature>
<keyword evidence="3" id="KW-1185">Reference proteome</keyword>
<organism evidence="2 3">
    <name type="scientific">Sulfoacidibacillus ferrooxidans</name>
    <dbReference type="NCBI Taxonomy" id="2005001"/>
    <lineage>
        <taxon>Bacteria</taxon>
        <taxon>Bacillati</taxon>
        <taxon>Bacillota</taxon>
        <taxon>Bacilli</taxon>
        <taxon>Bacillales</taxon>
        <taxon>Alicyclobacillaceae</taxon>
        <taxon>Sulfoacidibacillus</taxon>
    </lineage>
</organism>
<dbReference type="CDD" id="cd02440">
    <property type="entry name" value="AdoMet_MTases"/>
    <property type="match status" value="1"/>
</dbReference>
<dbReference type="Pfam" id="PF13649">
    <property type="entry name" value="Methyltransf_25"/>
    <property type="match status" value="1"/>
</dbReference>
<dbReference type="SUPFAM" id="SSF53335">
    <property type="entry name" value="S-adenosyl-L-methionine-dependent methyltransferases"/>
    <property type="match status" value="1"/>
</dbReference>
<dbReference type="Gene3D" id="3.40.50.150">
    <property type="entry name" value="Vaccinia Virus protein VP39"/>
    <property type="match status" value="1"/>
</dbReference>
<dbReference type="AlphaFoldDB" id="A0A9X1V8U2"/>
<dbReference type="RefSeq" id="WP_241712781.1">
    <property type="nucleotide sequence ID" value="NZ_JALBUF010000003.1"/>
</dbReference>
<dbReference type="EMBL" id="JALBUF010000003">
    <property type="protein sequence ID" value="MCI0183034.1"/>
    <property type="molecule type" value="Genomic_DNA"/>
</dbReference>